<comment type="caution">
    <text evidence="4">The sequence shown here is derived from an EMBL/GenBank/DDBJ whole genome shotgun (WGS) entry which is preliminary data.</text>
</comment>
<feature type="compositionally biased region" description="Polar residues" evidence="1">
    <location>
        <begin position="664"/>
        <end position="675"/>
    </location>
</feature>
<evidence type="ECO:0000313" key="4">
    <source>
        <dbReference type="EMBL" id="RKT69415.1"/>
    </source>
</evidence>
<keyword evidence="5" id="KW-1185">Reference proteome</keyword>
<feature type="region of interest" description="Disordered" evidence="1">
    <location>
        <begin position="661"/>
        <end position="720"/>
    </location>
</feature>
<keyword evidence="2" id="KW-0472">Membrane</keyword>
<feature type="compositionally biased region" description="Basic and acidic residues" evidence="1">
    <location>
        <begin position="610"/>
        <end position="635"/>
    </location>
</feature>
<proteinExistence type="predicted"/>
<feature type="compositionally biased region" description="Low complexity" evidence="1">
    <location>
        <begin position="566"/>
        <end position="579"/>
    </location>
</feature>
<dbReference type="Proteomes" id="UP000272729">
    <property type="component" value="Unassembled WGS sequence"/>
</dbReference>
<feature type="transmembrane region" description="Helical" evidence="2">
    <location>
        <begin position="429"/>
        <end position="450"/>
    </location>
</feature>
<feature type="transmembrane region" description="Helical" evidence="2">
    <location>
        <begin position="457"/>
        <end position="475"/>
    </location>
</feature>
<keyword evidence="2" id="KW-0812">Transmembrane</keyword>
<gene>
    <name evidence="4" type="ORF">DFJ66_2636</name>
</gene>
<feature type="transmembrane region" description="Helical" evidence="2">
    <location>
        <begin position="518"/>
        <end position="539"/>
    </location>
</feature>
<feature type="compositionally biased region" description="Low complexity" evidence="1">
    <location>
        <begin position="686"/>
        <end position="698"/>
    </location>
</feature>
<feature type="chain" id="PRO_5019750269" description="TrbL/VirB6 plasmid conjugal transfer protein" evidence="3">
    <location>
        <begin position="28"/>
        <end position="720"/>
    </location>
</feature>
<feature type="transmembrane region" description="Helical" evidence="2">
    <location>
        <begin position="487"/>
        <end position="506"/>
    </location>
</feature>
<evidence type="ECO:0000256" key="2">
    <source>
        <dbReference type="SAM" id="Phobius"/>
    </source>
</evidence>
<feature type="transmembrane region" description="Helical" evidence="2">
    <location>
        <begin position="335"/>
        <end position="355"/>
    </location>
</feature>
<name>A0A495X8D9_9PSEU</name>
<evidence type="ECO:0000313" key="5">
    <source>
        <dbReference type="Proteomes" id="UP000272729"/>
    </source>
</evidence>
<keyword evidence="3" id="KW-0732">Signal</keyword>
<evidence type="ECO:0008006" key="6">
    <source>
        <dbReference type="Google" id="ProtNLM"/>
    </source>
</evidence>
<dbReference type="EMBL" id="RBXR01000001">
    <property type="protein sequence ID" value="RKT69415.1"/>
    <property type="molecule type" value="Genomic_DNA"/>
</dbReference>
<reference evidence="4 5" key="1">
    <citation type="submission" date="2018-10" db="EMBL/GenBank/DDBJ databases">
        <title>Sequencing the genomes of 1000 actinobacteria strains.</title>
        <authorList>
            <person name="Klenk H.-P."/>
        </authorList>
    </citation>
    <scope>NUCLEOTIDE SEQUENCE [LARGE SCALE GENOMIC DNA]</scope>
    <source>
        <strain evidence="4 5">DSM 43911</strain>
    </source>
</reference>
<dbReference type="RefSeq" id="WP_147459245.1">
    <property type="nucleotide sequence ID" value="NZ_RBXR01000001.1"/>
</dbReference>
<dbReference type="OrthoDB" id="9819766at2"/>
<organism evidence="4 5">
    <name type="scientific">Saccharothrix variisporea</name>
    <dbReference type="NCBI Taxonomy" id="543527"/>
    <lineage>
        <taxon>Bacteria</taxon>
        <taxon>Bacillati</taxon>
        <taxon>Actinomycetota</taxon>
        <taxon>Actinomycetes</taxon>
        <taxon>Pseudonocardiales</taxon>
        <taxon>Pseudonocardiaceae</taxon>
        <taxon>Saccharothrix</taxon>
    </lineage>
</organism>
<feature type="signal peptide" evidence="3">
    <location>
        <begin position="1"/>
        <end position="27"/>
    </location>
</feature>
<evidence type="ECO:0000256" key="3">
    <source>
        <dbReference type="SAM" id="SignalP"/>
    </source>
</evidence>
<feature type="compositionally biased region" description="Pro residues" evidence="1">
    <location>
        <begin position="676"/>
        <end position="685"/>
    </location>
</feature>
<protein>
    <recommendedName>
        <fullName evidence="6">TrbL/VirB6 plasmid conjugal transfer protein</fullName>
    </recommendedName>
</protein>
<evidence type="ECO:0000256" key="1">
    <source>
        <dbReference type="SAM" id="MobiDB-lite"/>
    </source>
</evidence>
<keyword evidence="2" id="KW-1133">Transmembrane helix</keyword>
<dbReference type="AlphaFoldDB" id="A0A495X8D9"/>
<sequence>MSAADRVTGVLSLWLLMTLALASPAYARPERPQASDGIEMVRIGDRDYPRLRVSDGRWWYLAPSCPWIPSQVPPDSVCGGEQVILRDDTDLRCTFVMTYRAEVTPARAIWRFCLSRPPLSPAYLWTEEQNTNRINQLRNAVGSCPDAATGCLPMQRWPRAADGSIDCATIPRDQLGESLAAASANGTDATVIGKVCAVLNAYITGRSFPAGTTAADLNLAGRAVADGVPMGSSTAPIDTVTDWGLVGDSLDALCATQAQLPSLTLVCGGKNVVEAGAKLWGVMDCASEFDKCLAEAAARAMLTGLELTLGALRQPTSVNFDEPGLRSVLGALGTVSAYLVLLFLLINAVIAVVRMRTRELAESGLGVVRWAFGLGVGLTLVSLAVFVSDRVADWFADETAGTSQAVYVRFFALMHQLVLSDQVSQSQGWLLLMLVFLLGAVAAGVAYLLLVFRKGAIVLAVAVLVLQLAGGAGPGALRKWPRKGLSVLWACVIAKPVTVIVFRLGESWIGAGRGLGDLLIGVGTLGVAAFAPFVVVKWFPLDSDVLGASRGSMAMSSATVLAMLATRTSSSTSRTGQSTPKADRQATTATMLPPHPAPHGVVASGPMPQRRGDDVPVPPEPHRAESTRRDEDGRRSGLAKAAIAGVVVAVAGQVAMDGVISGGATDSPTPTNSPICPTPATPPPGTATSTSSSAGSGRPRTRDGGDTHDRAPGAVLQEAQ</sequence>
<feature type="region of interest" description="Disordered" evidence="1">
    <location>
        <begin position="566"/>
        <end position="636"/>
    </location>
</feature>
<accession>A0A495X8D9</accession>
<feature type="transmembrane region" description="Helical" evidence="2">
    <location>
        <begin position="367"/>
        <end position="387"/>
    </location>
</feature>
<feature type="compositionally biased region" description="Basic and acidic residues" evidence="1">
    <location>
        <begin position="700"/>
        <end position="711"/>
    </location>
</feature>